<dbReference type="GO" id="GO:0016779">
    <property type="term" value="F:nucleotidyltransferase activity"/>
    <property type="evidence" value="ECO:0007669"/>
    <property type="project" value="UniProtKB-KW"/>
</dbReference>
<dbReference type="SUPFAM" id="SSF69572">
    <property type="entry name" value="Activating enzymes of the ubiquitin-like proteins"/>
    <property type="match status" value="1"/>
</dbReference>
<name>A0A4Y3I0X3_9VIBR</name>
<reference evidence="3 4" key="1">
    <citation type="submission" date="2019-06" db="EMBL/GenBank/DDBJ databases">
        <title>Whole genome shotgun sequence of Vibrio inusitatus NBRC 102082.</title>
        <authorList>
            <person name="Hosoyama A."/>
            <person name="Uohara A."/>
            <person name="Ohji S."/>
            <person name="Ichikawa N."/>
        </authorList>
    </citation>
    <scope>NUCLEOTIDE SEQUENCE [LARGE SCALE GENOMIC DNA]</scope>
    <source>
        <strain evidence="3 4">NBRC 102082</strain>
    </source>
</reference>
<evidence type="ECO:0000259" key="2">
    <source>
        <dbReference type="Pfam" id="PF00899"/>
    </source>
</evidence>
<dbReference type="InterPro" id="IPR035985">
    <property type="entry name" value="Ubiquitin-activating_enz"/>
</dbReference>
<evidence type="ECO:0000313" key="4">
    <source>
        <dbReference type="Proteomes" id="UP000318717"/>
    </source>
</evidence>
<keyword evidence="3" id="KW-0548">Nucleotidyltransferase</keyword>
<dbReference type="Gene3D" id="3.40.50.720">
    <property type="entry name" value="NAD(P)-binding Rossmann-like Domain"/>
    <property type="match status" value="1"/>
</dbReference>
<dbReference type="FunFam" id="3.40.50.720:FF:000080">
    <property type="entry name" value="Thiazole biosynthesis adenylyltransferase ThiF"/>
    <property type="match status" value="1"/>
</dbReference>
<dbReference type="PANTHER" id="PTHR10953">
    <property type="entry name" value="UBIQUITIN-ACTIVATING ENZYME E1"/>
    <property type="match status" value="1"/>
</dbReference>
<keyword evidence="4" id="KW-1185">Reference proteome</keyword>
<proteinExistence type="inferred from homology"/>
<evidence type="ECO:0000256" key="1">
    <source>
        <dbReference type="ARBA" id="ARBA00009919"/>
    </source>
</evidence>
<protein>
    <submittedName>
        <fullName evidence="3">Thiazole biosynthesis adenylyltransferase ThiF</fullName>
    </submittedName>
</protein>
<dbReference type="CDD" id="cd00757">
    <property type="entry name" value="ThiF_MoeB_HesA_family"/>
    <property type="match status" value="1"/>
</dbReference>
<dbReference type="GO" id="GO:0004792">
    <property type="term" value="F:thiosulfate-cyanide sulfurtransferase activity"/>
    <property type="evidence" value="ECO:0007669"/>
    <property type="project" value="TreeGrafter"/>
</dbReference>
<dbReference type="RefSeq" id="WP_141347306.1">
    <property type="nucleotide sequence ID" value="NZ_BJLF01000030.1"/>
</dbReference>
<dbReference type="Pfam" id="PF00899">
    <property type="entry name" value="ThiF"/>
    <property type="match status" value="1"/>
</dbReference>
<dbReference type="AlphaFoldDB" id="A0A4Y3I0X3"/>
<comment type="similarity">
    <text evidence="1">Belongs to the HesA/MoeB/ThiF family.</text>
</comment>
<accession>A0A4Y3I0X3</accession>
<gene>
    <name evidence="3" type="ORF">VIN01S_37150</name>
</gene>
<dbReference type="Proteomes" id="UP000318717">
    <property type="component" value="Unassembled WGS sequence"/>
</dbReference>
<dbReference type="OrthoDB" id="9804286at2"/>
<dbReference type="InterPro" id="IPR000594">
    <property type="entry name" value="ThiF_NAD_FAD-bd"/>
</dbReference>
<evidence type="ECO:0000313" key="3">
    <source>
        <dbReference type="EMBL" id="GEA52911.1"/>
    </source>
</evidence>
<keyword evidence="3" id="KW-0808">Transferase</keyword>
<dbReference type="InterPro" id="IPR045886">
    <property type="entry name" value="ThiF/MoeB/HesA"/>
</dbReference>
<feature type="domain" description="THIF-type NAD/FAD binding fold" evidence="2">
    <location>
        <begin position="10"/>
        <end position="244"/>
    </location>
</feature>
<comment type="caution">
    <text evidence="3">The sequence shown here is derived from an EMBL/GenBank/DDBJ whole genome shotgun (WGS) entry which is preliminary data.</text>
</comment>
<dbReference type="GO" id="GO:0008146">
    <property type="term" value="F:sulfotransferase activity"/>
    <property type="evidence" value="ECO:0007669"/>
    <property type="project" value="TreeGrafter"/>
</dbReference>
<dbReference type="PANTHER" id="PTHR10953:SF240">
    <property type="entry name" value="SULFUR CARRIER PROTEIN THIS ADENYLYLTRANSFERASE"/>
    <property type="match status" value="1"/>
</dbReference>
<organism evidence="3 4">
    <name type="scientific">Vibrio inusitatus NBRC 102082</name>
    <dbReference type="NCBI Taxonomy" id="1219070"/>
    <lineage>
        <taxon>Bacteria</taxon>
        <taxon>Pseudomonadati</taxon>
        <taxon>Pseudomonadota</taxon>
        <taxon>Gammaproteobacteria</taxon>
        <taxon>Vibrionales</taxon>
        <taxon>Vibrionaceae</taxon>
        <taxon>Vibrio</taxon>
    </lineage>
</organism>
<sequence>MLSDQEFLRYQRQIMLPELGENGQRLLLDAKVLIVGCGGLGSAVALQLAGAGIGKLVLCDDDSVELSNLHRQLSYRESDLGQAKTAALAGQIKQLNPSISTRSVNRRMSLDLLKIEISLADLVIDCSDNFPTRQDINRACTASHTPLVSGAAIGWDGQVAYFDGQQNSACYHCLYPFNESNQATKCSEAGVMGPSVNMIGSLQSMLAIRAIAEPTTLTTGELIVFNGREMSHQKFMIEKDESCAVCSEGNNNE</sequence>
<dbReference type="GO" id="GO:0005829">
    <property type="term" value="C:cytosol"/>
    <property type="evidence" value="ECO:0007669"/>
    <property type="project" value="TreeGrafter"/>
</dbReference>
<dbReference type="GO" id="GO:0008641">
    <property type="term" value="F:ubiquitin-like modifier activating enzyme activity"/>
    <property type="evidence" value="ECO:0007669"/>
    <property type="project" value="InterPro"/>
</dbReference>
<dbReference type="EMBL" id="BJLF01000030">
    <property type="protein sequence ID" value="GEA52911.1"/>
    <property type="molecule type" value="Genomic_DNA"/>
</dbReference>